<evidence type="ECO:0000256" key="1">
    <source>
        <dbReference type="ARBA" id="ARBA00022670"/>
    </source>
</evidence>
<evidence type="ECO:0000256" key="2">
    <source>
        <dbReference type="ARBA" id="ARBA00022801"/>
    </source>
</evidence>
<protein>
    <submittedName>
        <fullName evidence="4">Peptidase U32 family protein</fullName>
    </submittedName>
</protein>
<dbReference type="EMBL" id="CP042905">
    <property type="protein sequence ID" value="QEE14355.2"/>
    <property type="molecule type" value="Genomic_DNA"/>
</dbReference>
<evidence type="ECO:0000256" key="3">
    <source>
        <dbReference type="ARBA" id="ARBA00038374"/>
    </source>
</evidence>
<gene>
    <name evidence="4" type="ORF">DSAG12_00168</name>
</gene>
<keyword evidence="2" id="KW-0378">Hydrolase</keyword>
<dbReference type="Pfam" id="PF01136">
    <property type="entry name" value="Peptidase_U32"/>
    <property type="match status" value="1"/>
</dbReference>
<dbReference type="AlphaFoldDB" id="A0A5B9D5Q6"/>
<reference evidence="4 5" key="2">
    <citation type="journal article" date="2024" name="Int. J. Syst. Evol. Microbiol.">
        <title>Promethearchaeum syntrophicum gen. nov., sp. nov., an anaerobic, obligately syntrophic archaeon, the first isolate of the lineage 'Asgard' archaea, and proposal of the new archaeal phylum Promethearchaeota phyl. nov. and kingdom Promethearchaeati regn. nov.</title>
        <authorList>
            <person name="Imachi H."/>
            <person name="Nobu M.K."/>
            <person name="Kato S."/>
            <person name="Takaki Y."/>
            <person name="Miyazaki M."/>
            <person name="Miyata M."/>
            <person name="Ogawara M."/>
            <person name="Saito Y."/>
            <person name="Sakai S."/>
            <person name="Tahara Y.O."/>
            <person name="Takano Y."/>
            <person name="Tasumi E."/>
            <person name="Uematsu K."/>
            <person name="Yoshimura T."/>
            <person name="Itoh T."/>
            <person name="Ohkuma M."/>
            <person name="Takai K."/>
        </authorList>
    </citation>
    <scope>NUCLEOTIDE SEQUENCE [LARGE SCALE GENOMIC DNA]</scope>
    <source>
        <strain evidence="4 5">MK-D1</strain>
    </source>
</reference>
<name>A0A5B9D5Q6_9ARCH</name>
<keyword evidence="1" id="KW-0645">Protease</keyword>
<evidence type="ECO:0000313" key="4">
    <source>
        <dbReference type="EMBL" id="QEE14355.2"/>
    </source>
</evidence>
<proteinExistence type="inferred from homology"/>
<accession>A0A5B9D5Q6</accession>
<dbReference type="PROSITE" id="PS01276">
    <property type="entry name" value="PEPTIDASE_U32"/>
    <property type="match status" value="1"/>
</dbReference>
<sequence>MLENEKKNPVQVELLAPAKNFMAIKASGPYADAVYFGVNSFNMRMNADNFPIESLPKIANLCHNPSNPSFRKRKTYLTTNVVIYEDEITELEKVIQAAKDAEIDAVIVHDLAAIQIAKKIGIQFHISTQCNVSNSQSAKFYEDIGAERIVLARECSLKQIKEITKKMKSTQIEAFIHGAMCSSISGRCYLSQTLSGSQEQSANRGKCTQPCRREWKLIASDSHEFIYDGKRIFNSRDLCMINYIPDLIESGIVSFKIEGRMRHPHYVETVSRVYREAIDAYYNGVFKQKLQKEKWITQLKRVYNRGFTTGFYFNQATIKDSQLNSPANVSHFRYIEMGKILTYHPTGVAKVELNNGTLKLGDKVIVMSADGKHETYFNQIVRDIRYNGETIKITRRATEEKPIIITISVDQPTNGKKIDAIYKFTDSTYSAPRYDGKKRKSSYKLK</sequence>
<comment type="similarity">
    <text evidence="3">Belongs to the peptidase U32 family.</text>
</comment>
<organism evidence="4 5">
    <name type="scientific">Promethearchaeum syntrophicum</name>
    <dbReference type="NCBI Taxonomy" id="2594042"/>
    <lineage>
        <taxon>Archaea</taxon>
        <taxon>Promethearchaeati</taxon>
        <taxon>Promethearchaeota</taxon>
        <taxon>Promethearchaeia</taxon>
        <taxon>Promethearchaeales</taxon>
        <taxon>Promethearchaeaceae</taxon>
        <taxon>Promethearchaeum</taxon>
    </lineage>
</organism>
<dbReference type="InterPro" id="IPR051454">
    <property type="entry name" value="RNA/ubiquinone_mod_enzymes"/>
</dbReference>
<dbReference type="PANTHER" id="PTHR30217:SF6">
    <property type="entry name" value="TRNA HYDROXYLATION PROTEIN P"/>
    <property type="match status" value="1"/>
</dbReference>
<dbReference type="PANTHER" id="PTHR30217">
    <property type="entry name" value="PEPTIDASE U32 FAMILY"/>
    <property type="match status" value="1"/>
</dbReference>
<keyword evidence="5" id="KW-1185">Reference proteome</keyword>
<evidence type="ECO:0000313" key="5">
    <source>
        <dbReference type="Proteomes" id="UP000321408"/>
    </source>
</evidence>
<reference evidence="4 5" key="1">
    <citation type="journal article" date="2020" name="Nature">
        <title>Isolation of an archaeon at the prokaryote-eukaryote interface.</title>
        <authorList>
            <person name="Imachi H."/>
            <person name="Nobu M.K."/>
            <person name="Nakahara N."/>
            <person name="Morono Y."/>
            <person name="Ogawara M."/>
            <person name="Takaki Y."/>
            <person name="Takano Y."/>
            <person name="Uematsu K."/>
            <person name="Ikuta T."/>
            <person name="Ito M."/>
            <person name="Matsui Y."/>
            <person name="Miyazaki M."/>
            <person name="Murata K."/>
            <person name="Saito Y."/>
            <person name="Sakai S."/>
            <person name="Song C."/>
            <person name="Tasumi E."/>
            <person name="Yamanaka Y."/>
            <person name="Yamaguchi T."/>
            <person name="Kamagata Y."/>
            <person name="Tamaki H."/>
            <person name="Takai K."/>
        </authorList>
    </citation>
    <scope>NUCLEOTIDE SEQUENCE [LARGE SCALE GENOMIC DNA]</scope>
    <source>
        <strain evidence="4 5">MK-D1</strain>
    </source>
</reference>
<dbReference type="Proteomes" id="UP000321408">
    <property type="component" value="Chromosome"/>
</dbReference>
<dbReference type="InterPro" id="IPR001539">
    <property type="entry name" value="Peptidase_U32"/>
</dbReference>
<dbReference type="GO" id="GO:0006508">
    <property type="term" value="P:proteolysis"/>
    <property type="evidence" value="ECO:0007669"/>
    <property type="project" value="UniProtKB-KW"/>
</dbReference>
<dbReference type="KEGG" id="psyt:DSAG12_00168"/>
<dbReference type="GO" id="GO:0008233">
    <property type="term" value="F:peptidase activity"/>
    <property type="evidence" value="ECO:0007669"/>
    <property type="project" value="UniProtKB-KW"/>
</dbReference>